<feature type="compositionally biased region" description="Polar residues" evidence="1">
    <location>
        <begin position="310"/>
        <end position="324"/>
    </location>
</feature>
<dbReference type="KEGG" id="dph:EHF33_13395"/>
<name>A0A3G8YE06_9DEIO</name>
<protein>
    <submittedName>
        <fullName evidence="3">RNA pseudouridine synthase</fullName>
    </submittedName>
</protein>
<feature type="region of interest" description="Disordered" evidence="1">
    <location>
        <begin position="305"/>
        <end position="324"/>
    </location>
</feature>
<dbReference type="InterPro" id="IPR020103">
    <property type="entry name" value="PsdUridine_synth_cat_dom_sf"/>
</dbReference>
<dbReference type="AlphaFoldDB" id="A0A3G8YE06"/>
<evidence type="ECO:0000256" key="1">
    <source>
        <dbReference type="SAM" id="MobiDB-lite"/>
    </source>
</evidence>
<dbReference type="PANTHER" id="PTHR21600">
    <property type="entry name" value="MITOCHONDRIAL RNA PSEUDOURIDINE SYNTHASE"/>
    <property type="match status" value="1"/>
</dbReference>
<dbReference type="GO" id="GO:0140098">
    <property type="term" value="F:catalytic activity, acting on RNA"/>
    <property type="evidence" value="ECO:0007669"/>
    <property type="project" value="UniProtKB-ARBA"/>
</dbReference>
<dbReference type="CDD" id="cd02869">
    <property type="entry name" value="PseudoU_synth_RluA_like"/>
    <property type="match status" value="1"/>
</dbReference>
<keyword evidence="4" id="KW-1185">Reference proteome</keyword>
<dbReference type="RefSeq" id="WP_124872506.1">
    <property type="nucleotide sequence ID" value="NZ_CP034183.1"/>
</dbReference>
<gene>
    <name evidence="3" type="ORF">EHF33_13395</name>
</gene>
<dbReference type="InterPro" id="IPR006224">
    <property type="entry name" value="PsdUridine_synth_RluA-like_CS"/>
</dbReference>
<dbReference type="InterPro" id="IPR006145">
    <property type="entry name" value="PsdUridine_synth_RsuA/RluA"/>
</dbReference>
<feature type="domain" description="Pseudouridine synthase RsuA/RluA-like" evidence="2">
    <location>
        <begin position="91"/>
        <end position="245"/>
    </location>
</feature>
<evidence type="ECO:0000259" key="2">
    <source>
        <dbReference type="Pfam" id="PF00849"/>
    </source>
</evidence>
<dbReference type="GO" id="GO:0003723">
    <property type="term" value="F:RNA binding"/>
    <property type="evidence" value="ECO:0007669"/>
    <property type="project" value="InterPro"/>
</dbReference>
<dbReference type="SUPFAM" id="SSF55120">
    <property type="entry name" value="Pseudouridine synthase"/>
    <property type="match status" value="1"/>
</dbReference>
<accession>A0A3G8YE06</accession>
<dbReference type="PROSITE" id="PS01129">
    <property type="entry name" value="PSI_RLU"/>
    <property type="match status" value="1"/>
</dbReference>
<evidence type="ECO:0000313" key="3">
    <source>
        <dbReference type="EMBL" id="AZI43619.1"/>
    </source>
</evidence>
<dbReference type="GO" id="GO:0000455">
    <property type="term" value="P:enzyme-directed rRNA pseudouridine synthesis"/>
    <property type="evidence" value="ECO:0007669"/>
    <property type="project" value="TreeGrafter"/>
</dbReference>
<dbReference type="GO" id="GO:0009982">
    <property type="term" value="F:pseudouridine synthase activity"/>
    <property type="evidence" value="ECO:0007669"/>
    <property type="project" value="InterPro"/>
</dbReference>
<evidence type="ECO:0000313" key="4">
    <source>
        <dbReference type="Proteomes" id="UP000276417"/>
    </source>
</evidence>
<proteinExistence type="predicted"/>
<sequence length="324" mass="34270">MALNGGYAYHEQIGGRAQGQSLLSYLAGRYPHSTPAEWQARLEQGEVLLSGVPAAGAETLQIGQDLVWRRPPWKEEAAPLHFGVLHQDSAVLAVAKPSGLPTLPGGGFLEHTLLHLVRAEFPQASPLHRLGRGTSGLVLFARTTAAAANLSRAWREQQIGKRYLALAAGRAEQDAYDIRTPIGPVPHPLLGEVYAASPVGKVSRSLARVLERRGTANPQTPSSHTLFEVDILTGRPHQIRIHLASIGLPLLGDPLYGAGGLPLTHLPGLPGDGGYWLHAHQLRFVHPVSGKVLELTAPPPPVLQVGGQLPAQSPGSAGPNTSGG</sequence>
<dbReference type="Gene3D" id="3.30.2350.10">
    <property type="entry name" value="Pseudouridine synthase"/>
    <property type="match status" value="1"/>
</dbReference>
<dbReference type="OrthoDB" id="128480at2"/>
<dbReference type="InterPro" id="IPR050188">
    <property type="entry name" value="RluA_PseudoU_synthase"/>
</dbReference>
<organism evidence="3 4">
    <name type="scientific">Deinococcus psychrotolerans</name>
    <dbReference type="NCBI Taxonomy" id="2489213"/>
    <lineage>
        <taxon>Bacteria</taxon>
        <taxon>Thermotogati</taxon>
        <taxon>Deinococcota</taxon>
        <taxon>Deinococci</taxon>
        <taxon>Deinococcales</taxon>
        <taxon>Deinococcaceae</taxon>
        <taxon>Deinococcus</taxon>
    </lineage>
</organism>
<dbReference type="Proteomes" id="UP000276417">
    <property type="component" value="Chromosome 1"/>
</dbReference>
<reference evidence="3 4" key="1">
    <citation type="submission" date="2018-11" db="EMBL/GenBank/DDBJ databases">
        <title>Deinococcus shelandsis sp. nov., isolated from South Shetland Islands soil of Antarctica.</title>
        <authorList>
            <person name="Tian J."/>
        </authorList>
    </citation>
    <scope>NUCLEOTIDE SEQUENCE [LARGE SCALE GENOMIC DNA]</scope>
    <source>
        <strain evidence="3 4">S14-83T</strain>
    </source>
</reference>
<dbReference type="EMBL" id="CP034183">
    <property type="protein sequence ID" value="AZI43619.1"/>
    <property type="molecule type" value="Genomic_DNA"/>
</dbReference>
<dbReference type="PANTHER" id="PTHR21600:SF88">
    <property type="entry name" value="RNA PSEUDOURIDINE SYNTHASE 5"/>
    <property type="match status" value="1"/>
</dbReference>
<dbReference type="Pfam" id="PF00849">
    <property type="entry name" value="PseudoU_synth_2"/>
    <property type="match status" value="1"/>
</dbReference>